<evidence type="ECO:0000313" key="3">
    <source>
        <dbReference type="Proteomes" id="UP000265520"/>
    </source>
</evidence>
<accession>A0A392TEL7</accession>
<name>A0A392TEL7_9FABA</name>
<comment type="caution">
    <text evidence="2">The sequence shown here is derived from an EMBL/GenBank/DDBJ whole genome shotgun (WGS) entry which is preliminary data.</text>
</comment>
<dbReference type="EMBL" id="LXQA010548304">
    <property type="protein sequence ID" value="MCI58556.1"/>
    <property type="molecule type" value="Genomic_DNA"/>
</dbReference>
<dbReference type="AlphaFoldDB" id="A0A392TEL7"/>
<evidence type="ECO:0000313" key="2">
    <source>
        <dbReference type="EMBL" id="MCI58556.1"/>
    </source>
</evidence>
<dbReference type="Proteomes" id="UP000265520">
    <property type="component" value="Unassembled WGS sequence"/>
</dbReference>
<reference evidence="2 3" key="1">
    <citation type="journal article" date="2018" name="Front. Plant Sci.">
        <title>Red Clover (Trifolium pratense) and Zigzag Clover (T. medium) - A Picture of Genomic Similarities and Differences.</title>
        <authorList>
            <person name="Dluhosova J."/>
            <person name="Istvanek J."/>
            <person name="Nedelnik J."/>
            <person name="Repkova J."/>
        </authorList>
    </citation>
    <scope>NUCLEOTIDE SEQUENCE [LARGE SCALE GENOMIC DNA]</scope>
    <source>
        <strain evidence="3">cv. 10/8</strain>
        <tissue evidence="2">Leaf</tissue>
    </source>
</reference>
<protein>
    <submittedName>
        <fullName evidence="2">Uncharacterized protein</fullName>
    </submittedName>
</protein>
<feature type="non-terminal residue" evidence="2">
    <location>
        <position position="1"/>
    </location>
</feature>
<keyword evidence="3" id="KW-1185">Reference proteome</keyword>
<evidence type="ECO:0000256" key="1">
    <source>
        <dbReference type="SAM" id="MobiDB-lite"/>
    </source>
</evidence>
<organism evidence="2 3">
    <name type="scientific">Trifolium medium</name>
    <dbReference type="NCBI Taxonomy" id="97028"/>
    <lineage>
        <taxon>Eukaryota</taxon>
        <taxon>Viridiplantae</taxon>
        <taxon>Streptophyta</taxon>
        <taxon>Embryophyta</taxon>
        <taxon>Tracheophyta</taxon>
        <taxon>Spermatophyta</taxon>
        <taxon>Magnoliopsida</taxon>
        <taxon>eudicotyledons</taxon>
        <taxon>Gunneridae</taxon>
        <taxon>Pentapetalae</taxon>
        <taxon>rosids</taxon>
        <taxon>fabids</taxon>
        <taxon>Fabales</taxon>
        <taxon>Fabaceae</taxon>
        <taxon>Papilionoideae</taxon>
        <taxon>50 kb inversion clade</taxon>
        <taxon>NPAAA clade</taxon>
        <taxon>Hologalegina</taxon>
        <taxon>IRL clade</taxon>
        <taxon>Trifolieae</taxon>
        <taxon>Trifolium</taxon>
    </lineage>
</organism>
<proteinExistence type="predicted"/>
<sequence>GHTCSPGEQRPAARHTKGMAPATPRAWRPPYTQQQHVAPATCACSASNEALMPKE</sequence>
<feature type="region of interest" description="Disordered" evidence="1">
    <location>
        <begin position="1"/>
        <end position="36"/>
    </location>
</feature>